<organism evidence="1 2">
    <name type="scientific">Pristionchus fissidentatus</name>
    <dbReference type="NCBI Taxonomy" id="1538716"/>
    <lineage>
        <taxon>Eukaryota</taxon>
        <taxon>Metazoa</taxon>
        <taxon>Ecdysozoa</taxon>
        <taxon>Nematoda</taxon>
        <taxon>Chromadorea</taxon>
        <taxon>Rhabditida</taxon>
        <taxon>Rhabditina</taxon>
        <taxon>Diplogasteromorpha</taxon>
        <taxon>Diplogasteroidea</taxon>
        <taxon>Neodiplogasteridae</taxon>
        <taxon>Pristionchus</taxon>
    </lineage>
</organism>
<dbReference type="EMBL" id="BTSY01000006">
    <property type="protein sequence ID" value="GMT32095.1"/>
    <property type="molecule type" value="Genomic_DNA"/>
</dbReference>
<comment type="caution">
    <text evidence="1">The sequence shown here is derived from an EMBL/GenBank/DDBJ whole genome shotgun (WGS) entry which is preliminary data.</text>
</comment>
<gene>
    <name evidence="1" type="ORF">PFISCL1PPCAC_23392</name>
</gene>
<sequence>MYFHSPSKSGRWSSSIRKHCMKASRMAGGQAAGGSIGGFLLRISTLASALFMPGKGSDEQREKISHR</sequence>
<reference evidence="1" key="1">
    <citation type="submission" date="2023-10" db="EMBL/GenBank/DDBJ databases">
        <title>Genome assembly of Pristionchus species.</title>
        <authorList>
            <person name="Yoshida K."/>
            <person name="Sommer R.J."/>
        </authorList>
    </citation>
    <scope>NUCLEOTIDE SEQUENCE</scope>
    <source>
        <strain evidence="1">RS5133</strain>
    </source>
</reference>
<feature type="non-terminal residue" evidence="1">
    <location>
        <position position="67"/>
    </location>
</feature>
<evidence type="ECO:0000313" key="2">
    <source>
        <dbReference type="Proteomes" id="UP001432322"/>
    </source>
</evidence>
<name>A0AAV5WNB6_9BILA</name>
<accession>A0AAV5WNB6</accession>
<evidence type="ECO:0000313" key="1">
    <source>
        <dbReference type="EMBL" id="GMT32095.1"/>
    </source>
</evidence>
<proteinExistence type="predicted"/>
<dbReference type="AlphaFoldDB" id="A0AAV5WNB6"/>
<dbReference type="Proteomes" id="UP001432322">
    <property type="component" value="Unassembled WGS sequence"/>
</dbReference>
<protein>
    <submittedName>
        <fullName evidence="1">Uncharacterized protein</fullName>
    </submittedName>
</protein>
<keyword evidence="2" id="KW-1185">Reference proteome</keyword>